<dbReference type="Gene3D" id="1.10.260.40">
    <property type="entry name" value="lambda repressor-like DNA-binding domains"/>
    <property type="match status" value="1"/>
</dbReference>
<accession>A0A1F7S1P3</accession>
<dbReference type="NCBIfam" id="TIGR02607">
    <property type="entry name" value="antidote_HigA"/>
    <property type="match status" value="1"/>
</dbReference>
<dbReference type="InterPro" id="IPR001387">
    <property type="entry name" value="Cro/C1-type_HTH"/>
</dbReference>
<evidence type="ECO:0000313" key="4">
    <source>
        <dbReference type="Proteomes" id="UP000179266"/>
    </source>
</evidence>
<evidence type="ECO:0000313" key="3">
    <source>
        <dbReference type="EMBL" id="OGL47753.1"/>
    </source>
</evidence>
<proteinExistence type="predicted"/>
<gene>
    <name evidence="3" type="ORF">A2161_05120</name>
</gene>
<dbReference type="PROSITE" id="PS50943">
    <property type="entry name" value="HTH_CROC1"/>
    <property type="match status" value="1"/>
</dbReference>
<dbReference type="InterPro" id="IPR010982">
    <property type="entry name" value="Lambda_DNA-bd_dom_sf"/>
</dbReference>
<dbReference type="SUPFAM" id="SSF47413">
    <property type="entry name" value="lambda repressor-like DNA-binding domains"/>
    <property type="match status" value="1"/>
</dbReference>
<evidence type="ECO:0000256" key="1">
    <source>
        <dbReference type="ARBA" id="ARBA00023125"/>
    </source>
</evidence>
<feature type="domain" description="HTH cro/C1-type" evidence="2">
    <location>
        <begin position="19"/>
        <end position="68"/>
    </location>
</feature>
<name>A0A1F7S1P3_9BACT</name>
<dbReference type="CDD" id="cd00093">
    <property type="entry name" value="HTH_XRE"/>
    <property type="match status" value="1"/>
</dbReference>
<protein>
    <submittedName>
        <fullName evidence="3">Addiction module antidote protein, HigA family</fullName>
    </submittedName>
</protein>
<dbReference type="GO" id="GO:0003677">
    <property type="term" value="F:DNA binding"/>
    <property type="evidence" value="ECO:0007669"/>
    <property type="project" value="UniProtKB-KW"/>
</dbReference>
<keyword evidence="1" id="KW-0238">DNA-binding</keyword>
<dbReference type="PANTHER" id="PTHR36924:SF1">
    <property type="entry name" value="ANTITOXIN HIGA-1"/>
    <property type="match status" value="1"/>
</dbReference>
<dbReference type="EMBL" id="MGDD01000057">
    <property type="protein sequence ID" value="OGL47753.1"/>
    <property type="molecule type" value="Genomic_DNA"/>
</dbReference>
<dbReference type="Pfam" id="PF01381">
    <property type="entry name" value="HTH_3"/>
    <property type="match status" value="1"/>
</dbReference>
<dbReference type="PANTHER" id="PTHR36924">
    <property type="entry name" value="ANTITOXIN HIGA-1"/>
    <property type="match status" value="1"/>
</dbReference>
<dbReference type="Proteomes" id="UP000179266">
    <property type="component" value="Unassembled WGS sequence"/>
</dbReference>
<comment type="caution">
    <text evidence="3">The sequence shown here is derived from an EMBL/GenBank/DDBJ whole genome shotgun (WGS) entry which is preliminary data.</text>
</comment>
<dbReference type="AlphaFoldDB" id="A0A1F7S1P3"/>
<dbReference type="SMART" id="SM00530">
    <property type="entry name" value="HTH_XRE"/>
    <property type="match status" value="1"/>
</dbReference>
<evidence type="ECO:0000259" key="2">
    <source>
        <dbReference type="PROSITE" id="PS50943"/>
    </source>
</evidence>
<dbReference type="InterPro" id="IPR013430">
    <property type="entry name" value="Toxin_antidote_HigA"/>
</dbReference>
<organism evidence="3 4">
    <name type="scientific">Candidatus Schekmanbacteria bacterium RBG_13_48_7</name>
    <dbReference type="NCBI Taxonomy" id="1817878"/>
    <lineage>
        <taxon>Bacteria</taxon>
        <taxon>Candidatus Schekmaniibacteriota</taxon>
    </lineage>
</organism>
<reference evidence="3 4" key="1">
    <citation type="journal article" date="2016" name="Nat. Commun.">
        <title>Thousands of microbial genomes shed light on interconnected biogeochemical processes in an aquifer system.</title>
        <authorList>
            <person name="Anantharaman K."/>
            <person name="Brown C.T."/>
            <person name="Hug L.A."/>
            <person name="Sharon I."/>
            <person name="Castelle C.J."/>
            <person name="Probst A.J."/>
            <person name="Thomas B.C."/>
            <person name="Singh A."/>
            <person name="Wilkins M.J."/>
            <person name="Karaoz U."/>
            <person name="Brodie E.L."/>
            <person name="Williams K.H."/>
            <person name="Hubbard S.S."/>
            <person name="Banfield J.F."/>
        </authorList>
    </citation>
    <scope>NUCLEOTIDE SEQUENCE [LARGE SCALE GENOMIC DNA]</scope>
</reference>
<sequence length="97" mass="11071">MIERKPTHPGEFVREDILKELGLSQGQLAKRLGVSRKTINDLVNMKRGLSPDLAIRIGKFTNTNPKTWMNLQASWDLWETWHSEGAKSIKKIQPFAA</sequence>